<reference evidence="2" key="1">
    <citation type="submission" date="2023-01" db="EMBL/GenBank/DDBJ databases">
        <title>The chitinases involved in constricting ring structure development in the nematode-trapping fungus Drechslerella dactyloides.</title>
        <authorList>
            <person name="Wang R."/>
            <person name="Zhang L."/>
            <person name="Tang P."/>
            <person name="Li S."/>
            <person name="Liang L."/>
        </authorList>
    </citation>
    <scope>NUCLEOTIDE SEQUENCE</scope>
    <source>
        <strain evidence="2">YMF1.00031</strain>
    </source>
</reference>
<name>A0AAD6ITI6_DREDA</name>
<evidence type="ECO:0000313" key="2">
    <source>
        <dbReference type="EMBL" id="KAJ6258238.1"/>
    </source>
</evidence>
<evidence type="ECO:0000313" key="3">
    <source>
        <dbReference type="Proteomes" id="UP001221413"/>
    </source>
</evidence>
<organism evidence="2 3">
    <name type="scientific">Drechslerella dactyloides</name>
    <name type="common">Nematode-trapping fungus</name>
    <name type="synonym">Arthrobotrys dactyloides</name>
    <dbReference type="NCBI Taxonomy" id="74499"/>
    <lineage>
        <taxon>Eukaryota</taxon>
        <taxon>Fungi</taxon>
        <taxon>Dikarya</taxon>
        <taxon>Ascomycota</taxon>
        <taxon>Pezizomycotina</taxon>
        <taxon>Orbiliomycetes</taxon>
        <taxon>Orbiliales</taxon>
        <taxon>Orbiliaceae</taxon>
        <taxon>Drechslerella</taxon>
    </lineage>
</organism>
<dbReference type="EMBL" id="JAQGDS010000009">
    <property type="protein sequence ID" value="KAJ6258238.1"/>
    <property type="molecule type" value="Genomic_DNA"/>
</dbReference>
<sequence length="83" mass="8904">MAPIEYTTNNESQKGNSASEAGTTPAAVETTRRVPEDLGYNMKRWLGSAPKTEFWTPLGAQSGSDASVDTAAQGMADLNIRRK</sequence>
<feature type="compositionally biased region" description="Polar residues" evidence="1">
    <location>
        <begin position="1"/>
        <end position="22"/>
    </location>
</feature>
<protein>
    <submittedName>
        <fullName evidence="2">Uncharacterized protein</fullName>
    </submittedName>
</protein>
<feature type="region of interest" description="Disordered" evidence="1">
    <location>
        <begin position="1"/>
        <end position="35"/>
    </location>
</feature>
<comment type="caution">
    <text evidence="2">The sequence shown here is derived from an EMBL/GenBank/DDBJ whole genome shotgun (WGS) entry which is preliminary data.</text>
</comment>
<dbReference type="Proteomes" id="UP001221413">
    <property type="component" value="Unassembled WGS sequence"/>
</dbReference>
<proteinExistence type="predicted"/>
<evidence type="ECO:0000256" key="1">
    <source>
        <dbReference type="SAM" id="MobiDB-lite"/>
    </source>
</evidence>
<keyword evidence="3" id="KW-1185">Reference proteome</keyword>
<dbReference type="AlphaFoldDB" id="A0AAD6ITI6"/>
<gene>
    <name evidence="2" type="ORF">Dda_7157</name>
</gene>
<accession>A0AAD6ITI6</accession>